<protein>
    <submittedName>
        <fullName evidence="2">Uncharacterized protein</fullName>
    </submittedName>
</protein>
<dbReference type="EMBL" id="BAABJZ010000006">
    <property type="protein sequence ID" value="GAA4874111.1"/>
    <property type="molecule type" value="Genomic_DNA"/>
</dbReference>
<comment type="caution">
    <text evidence="2">The sequence shown here is derived from an EMBL/GenBank/DDBJ whole genome shotgun (WGS) entry which is preliminary data.</text>
</comment>
<accession>A0ABP9EAR4</accession>
<reference evidence="3" key="1">
    <citation type="journal article" date="2019" name="Int. J. Syst. Evol. Microbiol.">
        <title>The Global Catalogue of Microorganisms (GCM) 10K type strain sequencing project: providing services to taxonomists for standard genome sequencing and annotation.</title>
        <authorList>
            <consortium name="The Broad Institute Genomics Platform"/>
            <consortium name="The Broad Institute Genome Sequencing Center for Infectious Disease"/>
            <person name="Wu L."/>
            <person name="Ma J."/>
        </authorList>
    </citation>
    <scope>NUCLEOTIDE SEQUENCE [LARGE SCALE GENOMIC DNA]</scope>
    <source>
        <strain evidence="3">JCM 18401</strain>
    </source>
</reference>
<dbReference type="Proteomes" id="UP001499988">
    <property type="component" value="Unassembled WGS sequence"/>
</dbReference>
<keyword evidence="3" id="KW-1185">Reference proteome</keyword>
<evidence type="ECO:0000313" key="2">
    <source>
        <dbReference type="EMBL" id="GAA4874111.1"/>
    </source>
</evidence>
<organism evidence="2 3">
    <name type="scientific">Ferrimonas pelagia</name>
    <dbReference type="NCBI Taxonomy" id="1177826"/>
    <lineage>
        <taxon>Bacteria</taxon>
        <taxon>Pseudomonadati</taxon>
        <taxon>Pseudomonadota</taxon>
        <taxon>Gammaproteobacteria</taxon>
        <taxon>Alteromonadales</taxon>
        <taxon>Ferrimonadaceae</taxon>
        <taxon>Ferrimonas</taxon>
    </lineage>
</organism>
<evidence type="ECO:0000256" key="1">
    <source>
        <dbReference type="SAM" id="MobiDB-lite"/>
    </source>
</evidence>
<evidence type="ECO:0000313" key="3">
    <source>
        <dbReference type="Proteomes" id="UP001499988"/>
    </source>
</evidence>
<feature type="region of interest" description="Disordered" evidence="1">
    <location>
        <begin position="1"/>
        <end position="31"/>
    </location>
</feature>
<name>A0ABP9EAR4_9GAMM</name>
<gene>
    <name evidence="2" type="ORF">GCM10023333_03730</name>
</gene>
<sequence>MYGGSMADQHPNPEEGTPAESHQPTWRDGAIGHQLVELLEGAAEQNGAES</sequence>
<proteinExistence type="predicted"/>